<accession>A0ABD3NVH7</accession>
<gene>
    <name evidence="1" type="ORF">ACHAW5_002023</name>
</gene>
<sequence>MLVSQSACTGVVATFTGICNYANFADNLSLPSGCTLEGLFPATATQPEKESLISNLCEYDAIVQFVEILGTYQDDRRYFAGGGDVVDSDAAWEVVTGGLQRFEDNLASNTLIGFPEYAARVKYNQLNNAGDNGYPANMNLEKSCGLKTVMCCFTDDGDGYVAGDLTTDVCRHDLRDSPQSNHIANGWSVFPREETPAHCVGFTWTAENADLVGNMLYDVSLRNTLTKGYKKGVPGAPMCGCVEHMPVVESAMCRNASKTGVVTYTFAVEDGVLSASNSVGIKYEGCGDLAAKYRENNPDSKDLINAHLVGKGGCKADIDEYLHEEQFLVEDADPKRYITPDAEKWEQAIGMGSFFLPPNIDPATADADFRAQIDACKITKSRHCIIRRVCHSCTSPDHRDIYYKRLTDFPPFGTNTTNGEMYVLNMFMHRWASFENILNKDFEMYSTYEDALNGTNKWMFCNYDYFTHPIGFPRDCAPYSYTGDQWNSYLDTMPFAHHHGFFVEKE</sequence>
<dbReference type="EMBL" id="JALLAZ020001164">
    <property type="protein sequence ID" value="KAL3779431.1"/>
    <property type="molecule type" value="Genomic_DNA"/>
</dbReference>
<reference evidence="1 2" key="1">
    <citation type="submission" date="2024-10" db="EMBL/GenBank/DDBJ databases">
        <title>Updated reference genomes for cyclostephanoid diatoms.</title>
        <authorList>
            <person name="Roberts W.R."/>
            <person name="Alverson A.J."/>
        </authorList>
    </citation>
    <scope>NUCLEOTIDE SEQUENCE [LARGE SCALE GENOMIC DNA]</scope>
    <source>
        <strain evidence="1 2">AJA276-08</strain>
    </source>
</reference>
<evidence type="ECO:0000313" key="2">
    <source>
        <dbReference type="Proteomes" id="UP001530315"/>
    </source>
</evidence>
<evidence type="ECO:0000313" key="1">
    <source>
        <dbReference type="EMBL" id="KAL3779431.1"/>
    </source>
</evidence>
<dbReference type="Proteomes" id="UP001530315">
    <property type="component" value="Unassembled WGS sequence"/>
</dbReference>
<organism evidence="1 2">
    <name type="scientific">Stephanodiscus triporus</name>
    <dbReference type="NCBI Taxonomy" id="2934178"/>
    <lineage>
        <taxon>Eukaryota</taxon>
        <taxon>Sar</taxon>
        <taxon>Stramenopiles</taxon>
        <taxon>Ochrophyta</taxon>
        <taxon>Bacillariophyta</taxon>
        <taxon>Coscinodiscophyceae</taxon>
        <taxon>Thalassiosirophycidae</taxon>
        <taxon>Stephanodiscales</taxon>
        <taxon>Stephanodiscaceae</taxon>
        <taxon>Stephanodiscus</taxon>
    </lineage>
</organism>
<proteinExistence type="predicted"/>
<comment type="caution">
    <text evidence="1">The sequence shown here is derived from an EMBL/GenBank/DDBJ whole genome shotgun (WGS) entry which is preliminary data.</text>
</comment>
<name>A0ABD3NVH7_9STRA</name>
<protein>
    <submittedName>
        <fullName evidence="1">Uncharacterized protein</fullName>
    </submittedName>
</protein>
<dbReference type="AlphaFoldDB" id="A0ABD3NVH7"/>
<keyword evidence="2" id="KW-1185">Reference proteome</keyword>